<dbReference type="EMBL" id="JABCLD010000796">
    <property type="protein sequence ID" value="NMU25113.1"/>
    <property type="molecule type" value="Genomic_DNA"/>
</dbReference>
<organism evidence="1 2">
    <name type="scientific">Vibrio parahaemolyticus</name>
    <dbReference type="NCBI Taxonomy" id="670"/>
    <lineage>
        <taxon>Bacteria</taxon>
        <taxon>Pseudomonadati</taxon>
        <taxon>Pseudomonadota</taxon>
        <taxon>Gammaproteobacteria</taxon>
        <taxon>Vibrionales</taxon>
        <taxon>Vibrionaceae</taxon>
        <taxon>Vibrio</taxon>
    </lineage>
</organism>
<protein>
    <submittedName>
        <fullName evidence="1">Phosphatidylserine decarboxylase</fullName>
    </submittedName>
</protein>
<accession>A0A7Y0X4V9</accession>
<evidence type="ECO:0000313" key="1">
    <source>
        <dbReference type="EMBL" id="NMU25113.1"/>
    </source>
</evidence>
<proteinExistence type="predicted"/>
<feature type="non-terminal residue" evidence="1">
    <location>
        <position position="38"/>
    </location>
</feature>
<comment type="caution">
    <text evidence="1">The sequence shown here is derived from an EMBL/GenBank/DDBJ whole genome shotgun (WGS) entry which is preliminary data.</text>
</comment>
<dbReference type="AlphaFoldDB" id="A0A7Y0X4V9"/>
<sequence length="38" mass="4106">MDKIKVGLQYWIPQHGLTRLVGKLASAKAGGLTTAIIR</sequence>
<evidence type="ECO:0000313" key="2">
    <source>
        <dbReference type="Proteomes" id="UP000555836"/>
    </source>
</evidence>
<name>A0A7Y0X4V9_VIBPH</name>
<gene>
    <name evidence="1" type="ORF">HKB21_05725</name>
</gene>
<dbReference type="Proteomes" id="UP000555836">
    <property type="component" value="Unassembled WGS sequence"/>
</dbReference>
<reference evidence="1 2" key="1">
    <citation type="submission" date="2020-04" db="EMBL/GenBank/DDBJ databases">
        <title>Whole-genome sequencing of Vibrio spp. from China reveals different genetic environments of blaCTX-M-14 among diverse lineages.</title>
        <authorList>
            <person name="Zheng Z."/>
            <person name="Ye L."/>
            <person name="Chen S."/>
        </authorList>
    </citation>
    <scope>NUCLEOTIDE SEQUENCE [LARGE SCALE GENOMIC DNA]</scope>
    <source>
        <strain evidence="1 2">Vb0574</strain>
    </source>
</reference>